<keyword evidence="2" id="KW-1185">Reference proteome</keyword>
<reference evidence="1" key="1">
    <citation type="journal article" date="2022" name="bioRxiv">
        <title>Sequencing and chromosome-scale assembly of the giantPleurodeles waltlgenome.</title>
        <authorList>
            <person name="Brown T."/>
            <person name="Elewa A."/>
            <person name="Iarovenko S."/>
            <person name="Subramanian E."/>
            <person name="Araus A.J."/>
            <person name="Petzold A."/>
            <person name="Susuki M."/>
            <person name="Suzuki K.-i.T."/>
            <person name="Hayashi T."/>
            <person name="Toyoda A."/>
            <person name="Oliveira C."/>
            <person name="Osipova E."/>
            <person name="Leigh N.D."/>
            <person name="Simon A."/>
            <person name="Yun M.H."/>
        </authorList>
    </citation>
    <scope>NUCLEOTIDE SEQUENCE</scope>
    <source>
        <strain evidence="1">20211129_DDA</strain>
        <tissue evidence="1">Liver</tissue>
    </source>
</reference>
<organism evidence="1 2">
    <name type="scientific">Pleurodeles waltl</name>
    <name type="common">Iberian ribbed newt</name>
    <dbReference type="NCBI Taxonomy" id="8319"/>
    <lineage>
        <taxon>Eukaryota</taxon>
        <taxon>Metazoa</taxon>
        <taxon>Chordata</taxon>
        <taxon>Craniata</taxon>
        <taxon>Vertebrata</taxon>
        <taxon>Euteleostomi</taxon>
        <taxon>Amphibia</taxon>
        <taxon>Batrachia</taxon>
        <taxon>Caudata</taxon>
        <taxon>Salamandroidea</taxon>
        <taxon>Salamandridae</taxon>
        <taxon>Pleurodelinae</taxon>
        <taxon>Pleurodeles</taxon>
    </lineage>
</organism>
<evidence type="ECO:0000313" key="1">
    <source>
        <dbReference type="EMBL" id="KAJ1113731.1"/>
    </source>
</evidence>
<gene>
    <name evidence="1" type="ORF">NDU88_001973</name>
</gene>
<proteinExistence type="predicted"/>
<sequence length="129" mass="14633">MTCMYVCNMETPLKYGGTEVTAPRLLEQYPRGTSGRVTLACIAECTDVFKETENLERGGRLKEEAERREETTLLEQRCIAEEQDVGNLKWKAGPGSETYLVPGGKWLSQVRDRLRCRIISIAQYQGAKR</sequence>
<evidence type="ECO:0000313" key="2">
    <source>
        <dbReference type="Proteomes" id="UP001066276"/>
    </source>
</evidence>
<accession>A0AAV7NCN6</accession>
<dbReference type="AlphaFoldDB" id="A0AAV7NCN6"/>
<comment type="caution">
    <text evidence="1">The sequence shown here is derived from an EMBL/GenBank/DDBJ whole genome shotgun (WGS) entry which is preliminary data.</text>
</comment>
<dbReference type="EMBL" id="JANPWB010000012">
    <property type="protein sequence ID" value="KAJ1113731.1"/>
    <property type="molecule type" value="Genomic_DNA"/>
</dbReference>
<protein>
    <submittedName>
        <fullName evidence="1">Uncharacterized protein</fullName>
    </submittedName>
</protein>
<name>A0AAV7NCN6_PLEWA</name>
<dbReference type="Proteomes" id="UP001066276">
    <property type="component" value="Chromosome 8"/>
</dbReference>